<sequence length="59" mass="6648">MSLQEASSKAYLVFVTKKSDVSKIQVRSTTPYFFCRSHLKKSVSSTSSSPVEIETVLRF</sequence>
<gene>
    <name evidence="1" type="ORF">CHS0354_009666</name>
</gene>
<dbReference type="EMBL" id="JAEAOA010000616">
    <property type="protein sequence ID" value="KAK3584974.1"/>
    <property type="molecule type" value="Genomic_DNA"/>
</dbReference>
<name>A0AAE0S4I0_9BIVA</name>
<accession>A0AAE0S4I0</accession>
<evidence type="ECO:0000313" key="1">
    <source>
        <dbReference type="EMBL" id="KAK3584974.1"/>
    </source>
</evidence>
<dbReference type="Proteomes" id="UP001195483">
    <property type="component" value="Unassembled WGS sequence"/>
</dbReference>
<organism evidence="1 2">
    <name type="scientific">Potamilus streckersoni</name>
    <dbReference type="NCBI Taxonomy" id="2493646"/>
    <lineage>
        <taxon>Eukaryota</taxon>
        <taxon>Metazoa</taxon>
        <taxon>Spiralia</taxon>
        <taxon>Lophotrochozoa</taxon>
        <taxon>Mollusca</taxon>
        <taxon>Bivalvia</taxon>
        <taxon>Autobranchia</taxon>
        <taxon>Heteroconchia</taxon>
        <taxon>Palaeoheterodonta</taxon>
        <taxon>Unionida</taxon>
        <taxon>Unionoidea</taxon>
        <taxon>Unionidae</taxon>
        <taxon>Ambleminae</taxon>
        <taxon>Lampsilini</taxon>
        <taxon>Potamilus</taxon>
    </lineage>
</organism>
<reference evidence="1" key="1">
    <citation type="journal article" date="2021" name="Genome Biol. Evol.">
        <title>A High-Quality Reference Genome for a Parasitic Bivalve with Doubly Uniparental Inheritance (Bivalvia: Unionida).</title>
        <authorList>
            <person name="Smith C.H."/>
        </authorList>
    </citation>
    <scope>NUCLEOTIDE SEQUENCE</scope>
    <source>
        <strain evidence="1">CHS0354</strain>
    </source>
</reference>
<reference evidence="1" key="2">
    <citation type="journal article" date="2021" name="Genome Biol. Evol.">
        <title>Developing a high-quality reference genome for a parasitic bivalve with doubly uniparental inheritance (Bivalvia: Unionida).</title>
        <authorList>
            <person name="Smith C.H."/>
        </authorList>
    </citation>
    <scope>NUCLEOTIDE SEQUENCE</scope>
    <source>
        <strain evidence="1">CHS0354</strain>
        <tissue evidence="1">Mantle</tissue>
    </source>
</reference>
<reference evidence="1" key="3">
    <citation type="submission" date="2023-05" db="EMBL/GenBank/DDBJ databases">
        <authorList>
            <person name="Smith C.H."/>
        </authorList>
    </citation>
    <scope>NUCLEOTIDE SEQUENCE</scope>
    <source>
        <strain evidence="1">CHS0354</strain>
        <tissue evidence="1">Mantle</tissue>
    </source>
</reference>
<evidence type="ECO:0000313" key="2">
    <source>
        <dbReference type="Proteomes" id="UP001195483"/>
    </source>
</evidence>
<comment type="caution">
    <text evidence="1">The sequence shown here is derived from an EMBL/GenBank/DDBJ whole genome shotgun (WGS) entry which is preliminary data.</text>
</comment>
<keyword evidence="2" id="KW-1185">Reference proteome</keyword>
<protein>
    <submittedName>
        <fullName evidence="1">Uncharacterized protein</fullName>
    </submittedName>
</protein>
<proteinExistence type="predicted"/>
<dbReference type="AlphaFoldDB" id="A0AAE0S4I0"/>